<keyword evidence="1" id="KW-0812">Transmembrane</keyword>
<organism evidence="2 3">
    <name type="scientific">Metabacillus litoralis</name>
    <dbReference type="NCBI Taxonomy" id="152268"/>
    <lineage>
        <taxon>Bacteria</taxon>
        <taxon>Bacillati</taxon>
        <taxon>Bacillota</taxon>
        <taxon>Bacilli</taxon>
        <taxon>Bacillales</taxon>
        <taxon>Bacillaceae</taxon>
        <taxon>Metabacillus</taxon>
    </lineage>
</organism>
<dbReference type="RefSeq" id="WP_146945731.1">
    <property type="nucleotide sequence ID" value="NZ_VOQF01000001.1"/>
</dbReference>
<protein>
    <submittedName>
        <fullName evidence="2">Uncharacterized protein</fullName>
    </submittedName>
</protein>
<accession>A0A5C6WAF5</accession>
<evidence type="ECO:0000313" key="2">
    <source>
        <dbReference type="EMBL" id="TXC92869.1"/>
    </source>
</evidence>
<evidence type="ECO:0000313" key="3">
    <source>
        <dbReference type="Proteomes" id="UP000321363"/>
    </source>
</evidence>
<comment type="caution">
    <text evidence="2">The sequence shown here is derived from an EMBL/GenBank/DDBJ whole genome shotgun (WGS) entry which is preliminary data.</text>
</comment>
<name>A0A5C6WAF5_9BACI</name>
<dbReference type="OrthoDB" id="2888307at2"/>
<dbReference type="AlphaFoldDB" id="A0A5C6WAF5"/>
<reference evidence="2 3" key="1">
    <citation type="journal article" date="2005" name="Int. J. Syst. Evol. Microbiol.">
        <title>Bacillus litoralis sp. nov., isolated from a tidal flat of the Yellow Sea in Korea.</title>
        <authorList>
            <person name="Yoon J.H."/>
            <person name="Oh T.K."/>
        </authorList>
    </citation>
    <scope>NUCLEOTIDE SEQUENCE [LARGE SCALE GENOMIC DNA]</scope>
    <source>
        <strain evidence="2 3">SW-211</strain>
    </source>
</reference>
<keyword evidence="1" id="KW-0472">Membrane</keyword>
<sequence length="186" mass="22256">MKKYRKKLIVISLMMISIMLNIYLFQQLNINKEESRTAQFEKIQNGVNYSYNFGNSLVSNYNDLSLKQKAEYLTSMSWSLQLSVHTLEIVEPNDERYRKLAELFDIYSQLSSSKEFWAMISKKNVIDEESLPLMEILLKDIKYLDENLDYNQLSRMNYTELRTLWESLLANLKYNDEMLDQYKETF</sequence>
<keyword evidence="1" id="KW-1133">Transmembrane helix</keyword>
<gene>
    <name evidence="2" type="ORF">FS935_01360</name>
</gene>
<dbReference type="Proteomes" id="UP000321363">
    <property type="component" value="Unassembled WGS sequence"/>
</dbReference>
<dbReference type="EMBL" id="VOQF01000001">
    <property type="protein sequence ID" value="TXC92869.1"/>
    <property type="molecule type" value="Genomic_DNA"/>
</dbReference>
<keyword evidence="3" id="KW-1185">Reference proteome</keyword>
<evidence type="ECO:0000256" key="1">
    <source>
        <dbReference type="SAM" id="Phobius"/>
    </source>
</evidence>
<feature type="transmembrane region" description="Helical" evidence="1">
    <location>
        <begin position="7"/>
        <end position="25"/>
    </location>
</feature>
<proteinExistence type="predicted"/>